<evidence type="ECO:0000313" key="3">
    <source>
        <dbReference type="Proteomes" id="UP000324996"/>
    </source>
</evidence>
<dbReference type="Pfam" id="PF01636">
    <property type="entry name" value="APH"/>
    <property type="match status" value="1"/>
</dbReference>
<name>A0A5A7NCC1_9PROT</name>
<evidence type="ECO:0000313" key="2">
    <source>
        <dbReference type="EMBL" id="GER05364.1"/>
    </source>
</evidence>
<dbReference type="Proteomes" id="UP000324996">
    <property type="component" value="Unassembled WGS sequence"/>
</dbReference>
<dbReference type="AlphaFoldDB" id="A0A5A7NCC1"/>
<proteinExistence type="predicted"/>
<dbReference type="Gene3D" id="3.90.1200.10">
    <property type="match status" value="1"/>
</dbReference>
<dbReference type="SUPFAM" id="SSF56112">
    <property type="entry name" value="Protein kinase-like (PK-like)"/>
    <property type="match status" value="1"/>
</dbReference>
<dbReference type="InterPro" id="IPR011009">
    <property type="entry name" value="Kinase-like_dom_sf"/>
</dbReference>
<organism evidence="2 3">
    <name type="scientific">Iodidimonas nitroreducens</name>
    <dbReference type="NCBI Taxonomy" id="1236968"/>
    <lineage>
        <taxon>Bacteria</taxon>
        <taxon>Pseudomonadati</taxon>
        <taxon>Pseudomonadota</taxon>
        <taxon>Alphaproteobacteria</taxon>
        <taxon>Iodidimonadales</taxon>
        <taxon>Iodidimonadaceae</taxon>
        <taxon>Iodidimonas</taxon>
    </lineage>
</organism>
<comment type="caution">
    <text evidence="2">The sequence shown here is derived from an EMBL/GenBank/DDBJ whole genome shotgun (WGS) entry which is preliminary data.</text>
</comment>
<feature type="domain" description="Aminoglycoside phosphotransferase" evidence="1">
    <location>
        <begin position="3"/>
        <end position="225"/>
    </location>
</feature>
<dbReference type="EMBL" id="BKCN01000022">
    <property type="protein sequence ID" value="GER05364.1"/>
    <property type="molecule type" value="Genomic_DNA"/>
</dbReference>
<sequence>MDAPPPHEDVRPFMAVLGALRSYGYAAPALYHADQDAGFLVLEDLGDDRFSRVIARDPGLEAGLYGAAVDLLVDLQCHQPPARLPIRVGSDAGDHHSLPLYDKALMLREAALFGDYYYPAFAPPQMETDEQAAEVDRLNAIWAQLLERTKICDANDPVLVLRDYHADNLMWLPNRDGLQTIGLLDFQDAVRGHRAYDLVSLLQDARRDVSADLERRMIRHYLEGAKAAGQPIPEAAFIDDYTSGGPAGHQDHRHFHPFMETRWQGSLFATSATHVGSFGAQSGASRPV</sequence>
<dbReference type="Gene3D" id="3.30.200.20">
    <property type="entry name" value="Phosphorylase Kinase, domain 1"/>
    <property type="match status" value="1"/>
</dbReference>
<dbReference type="InterPro" id="IPR002575">
    <property type="entry name" value="Aminoglycoside_PTrfase"/>
</dbReference>
<protein>
    <recommendedName>
        <fullName evidence="1">Aminoglycoside phosphotransferase domain-containing protein</fullName>
    </recommendedName>
</protein>
<evidence type="ECO:0000259" key="1">
    <source>
        <dbReference type="Pfam" id="PF01636"/>
    </source>
</evidence>
<accession>A0A5A7NCC1</accession>
<keyword evidence="3" id="KW-1185">Reference proteome</keyword>
<reference evidence="2 3" key="1">
    <citation type="submission" date="2019-09" db="EMBL/GenBank/DDBJ databases">
        <title>NBRP : Genome information of microbial organism related human and environment.</title>
        <authorList>
            <person name="Hattori M."/>
            <person name="Oshima K."/>
            <person name="Inaba H."/>
            <person name="Suda W."/>
            <person name="Sakamoto M."/>
            <person name="Iino T."/>
            <person name="Kitahara M."/>
            <person name="Oshida Y."/>
            <person name="Iida T."/>
            <person name="Kudo T."/>
            <person name="Itoh T."/>
            <person name="Ohkuma M."/>
        </authorList>
    </citation>
    <scope>NUCLEOTIDE SEQUENCE [LARGE SCALE GENOMIC DNA]</scope>
    <source>
        <strain evidence="2 3">Q-1</strain>
    </source>
</reference>
<gene>
    <name evidence="2" type="ORF">JCM17846_30460</name>
</gene>